<sequence length="144" mass="14524">MDSKAALLIIFGILAVFLLTSLEVEARDLVETSEKENAEAVDKKNGVHDAKYGGYGGGYPSHGGYGGGYPGRGGYGGGNPGRGGYGGGNPGHGGYGGGYPGRGGYGGGHCLFGCCGRGYYGRGCRCCSYAGEAVNAQTEAKPHN</sequence>
<protein>
    <submittedName>
        <fullName evidence="1">Uncharacterized protein</fullName>
    </submittedName>
</protein>
<accession>A0ACB9LG13</accession>
<organism evidence="1 2">
    <name type="scientific">Bauhinia variegata</name>
    <name type="common">Purple orchid tree</name>
    <name type="synonym">Phanera variegata</name>
    <dbReference type="NCBI Taxonomy" id="167791"/>
    <lineage>
        <taxon>Eukaryota</taxon>
        <taxon>Viridiplantae</taxon>
        <taxon>Streptophyta</taxon>
        <taxon>Embryophyta</taxon>
        <taxon>Tracheophyta</taxon>
        <taxon>Spermatophyta</taxon>
        <taxon>Magnoliopsida</taxon>
        <taxon>eudicotyledons</taxon>
        <taxon>Gunneridae</taxon>
        <taxon>Pentapetalae</taxon>
        <taxon>rosids</taxon>
        <taxon>fabids</taxon>
        <taxon>Fabales</taxon>
        <taxon>Fabaceae</taxon>
        <taxon>Cercidoideae</taxon>
        <taxon>Cercideae</taxon>
        <taxon>Bauhiniinae</taxon>
        <taxon>Bauhinia</taxon>
    </lineage>
</organism>
<dbReference type="Proteomes" id="UP000828941">
    <property type="component" value="Chromosome 12"/>
</dbReference>
<name>A0ACB9LG13_BAUVA</name>
<comment type="caution">
    <text evidence="1">The sequence shown here is derived from an EMBL/GenBank/DDBJ whole genome shotgun (WGS) entry which is preliminary data.</text>
</comment>
<evidence type="ECO:0000313" key="2">
    <source>
        <dbReference type="Proteomes" id="UP000828941"/>
    </source>
</evidence>
<proteinExistence type="predicted"/>
<keyword evidence="2" id="KW-1185">Reference proteome</keyword>
<gene>
    <name evidence="1" type="ORF">L6164_031508</name>
</gene>
<dbReference type="EMBL" id="CM039437">
    <property type="protein sequence ID" value="KAI4308431.1"/>
    <property type="molecule type" value="Genomic_DNA"/>
</dbReference>
<reference evidence="1 2" key="1">
    <citation type="journal article" date="2022" name="DNA Res.">
        <title>Chromosomal-level genome assembly of the orchid tree Bauhinia variegata (Leguminosae; Cercidoideae) supports the allotetraploid origin hypothesis of Bauhinia.</title>
        <authorList>
            <person name="Zhong Y."/>
            <person name="Chen Y."/>
            <person name="Zheng D."/>
            <person name="Pang J."/>
            <person name="Liu Y."/>
            <person name="Luo S."/>
            <person name="Meng S."/>
            <person name="Qian L."/>
            <person name="Wei D."/>
            <person name="Dai S."/>
            <person name="Zhou R."/>
        </authorList>
    </citation>
    <scope>NUCLEOTIDE SEQUENCE [LARGE SCALE GENOMIC DNA]</scope>
    <source>
        <strain evidence="1">BV-YZ2020</strain>
    </source>
</reference>
<evidence type="ECO:0000313" key="1">
    <source>
        <dbReference type="EMBL" id="KAI4308431.1"/>
    </source>
</evidence>